<feature type="non-terminal residue" evidence="1">
    <location>
        <position position="34"/>
    </location>
</feature>
<comment type="caution">
    <text evidence="1">The sequence shown here is derived from an EMBL/GenBank/DDBJ whole genome shotgun (WGS) entry which is preliminary data.</text>
</comment>
<gene>
    <name evidence="1" type="ORF">S01H1_47102</name>
</gene>
<sequence length="34" mass="3785">MEDVKIKLSALWAARMLSGLQGDSTRFHDPVALK</sequence>
<protein>
    <submittedName>
        <fullName evidence="1">Uncharacterized protein</fullName>
    </submittedName>
</protein>
<organism evidence="1">
    <name type="scientific">marine sediment metagenome</name>
    <dbReference type="NCBI Taxonomy" id="412755"/>
    <lineage>
        <taxon>unclassified sequences</taxon>
        <taxon>metagenomes</taxon>
        <taxon>ecological metagenomes</taxon>
    </lineage>
</organism>
<dbReference type="AlphaFoldDB" id="X0W2U1"/>
<name>X0W2U1_9ZZZZ</name>
<accession>X0W2U1</accession>
<proteinExistence type="predicted"/>
<reference evidence="1" key="1">
    <citation type="journal article" date="2014" name="Front. Microbiol.">
        <title>High frequency of phylogenetically diverse reductive dehalogenase-homologous genes in deep subseafloor sedimentary metagenomes.</title>
        <authorList>
            <person name="Kawai M."/>
            <person name="Futagami T."/>
            <person name="Toyoda A."/>
            <person name="Takaki Y."/>
            <person name="Nishi S."/>
            <person name="Hori S."/>
            <person name="Arai W."/>
            <person name="Tsubouchi T."/>
            <person name="Morono Y."/>
            <person name="Uchiyama I."/>
            <person name="Ito T."/>
            <person name="Fujiyama A."/>
            <person name="Inagaki F."/>
            <person name="Takami H."/>
        </authorList>
    </citation>
    <scope>NUCLEOTIDE SEQUENCE</scope>
    <source>
        <strain evidence="1">Expedition CK06-06</strain>
    </source>
</reference>
<evidence type="ECO:0000313" key="1">
    <source>
        <dbReference type="EMBL" id="GAG18938.1"/>
    </source>
</evidence>
<dbReference type="EMBL" id="BARS01030191">
    <property type="protein sequence ID" value="GAG18938.1"/>
    <property type="molecule type" value="Genomic_DNA"/>
</dbReference>